<keyword evidence="11" id="KW-1185">Reference proteome</keyword>
<dbReference type="Gene3D" id="3.30.450.20">
    <property type="entry name" value="PAS domain"/>
    <property type="match status" value="1"/>
</dbReference>
<dbReference type="EMBL" id="JACJJW010000010">
    <property type="protein sequence ID" value="MBM6758152.1"/>
    <property type="molecule type" value="Genomic_DNA"/>
</dbReference>
<feature type="transmembrane region" description="Helical" evidence="8">
    <location>
        <begin position="6"/>
        <end position="24"/>
    </location>
</feature>
<evidence type="ECO:0000256" key="2">
    <source>
        <dbReference type="ARBA" id="ARBA00012438"/>
    </source>
</evidence>
<reference evidence="10 11" key="1">
    <citation type="journal article" date="2021" name="Sci. Rep.">
        <title>The distribution of antibiotic resistance genes in chicken gut microbiota commensals.</title>
        <authorList>
            <person name="Juricova H."/>
            <person name="Matiasovicova J."/>
            <person name="Kubasova T."/>
            <person name="Cejkova D."/>
            <person name="Rychlik I."/>
        </authorList>
    </citation>
    <scope>NUCLEOTIDE SEQUENCE [LARGE SCALE GENOMIC DNA]</scope>
    <source>
        <strain evidence="10 11">An801</strain>
    </source>
</reference>
<name>A0ABS2ETZ3_9BACE</name>
<dbReference type="PANTHER" id="PTHR43065:SF46">
    <property type="entry name" value="C4-DICARBOXYLATE TRANSPORT SENSOR PROTEIN DCTB"/>
    <property type="match status" value="1"/>
</dbReference>
<keyword evidence="3" id="KW-0808">Transferase</keyword>
<dbReference type="EC" id="2.7.13.3" evidence="2"/>
<dbReference type="SUPFAM" id="SSF55785">
    <property type="entry name" value="PYP-like sensor domain (PAS domain)"/>
    <property type="match status" value="1"/>
</dbReference>
<dbReference type="InterPro" id="IPR005467">
    <property type="entry name" value="His_kinase_dom"/>
</dbReference>
<evidence type="ECO:0000313" key="10">
    <source>
        <dbReference type="EMBL" id="MBM6758152.1"/>
    </source>
</evidence>
<evidence type="ECO:0000256" key="3">
    <source>
        <dbReference type="ARBA" id="ARBA00022679"/>
    </source>
</evidence>
<dbReference type="InterPro" id="IPR003594">
    <property type="entry name" value="HATPase_dom"/>
</dbReference>
<evidence type="ECO:0000256" key="1">
    <source>
        <dbReference type="ARBA" id="ARBA00000085"/>
    </source>
</evidence>
<dbReference type="Gene3D" id="3.30.565.10">
    <property type="entry name" value="Histidine kinase-like ATPase, C-terminal domain"/>
    <property type="match status" value="1"/>
</dbReference>
<comment type="catalytic activity">
    <reaction evidence="1">
        <text>ATP + protein L-histidine = ADP + protein N-phospho-L-histidine.</text>
        <dbReference type="EC" id="2.7.13.3"/>
    </reaction>
</comment>
<keyword evidence="6" id="KW-0067">ATP-binding</keyword>
<protein>
    <recommendedName>
        <fullName evidence="2">histidine kinase</fullName>
        <ecNumber evidence="2">2.7.13.3</ecNumber>
    </recommendedName>
</protein>
<keyword evidence="7" id="KW-0902">Two-component regulatory system</keyword>
<keyword evidence="8" id="KW-0472">Membrane</keyword>
<dbReference type="GO" id="GO:0016301">
    <property type="term" value="F:kinase activity"/>
    <property type="evidence" value="ECO:0007669"/>
    <property type="project" value="UniProtKB-KW"/>
</dbReference>
<evidence type="ECO:0000256" key="6">
    <source>
        <dbReference type="ARBA" id="ARBA00022840"/>
    </source>
</evidence>
<evidence type="ECO:0000259" key="9">
    <source>
        <dbReference type="PROSITE" id="PS50109"/>
    </source>
</evidence>
<sequence>MKTYGYHLILHIAGLVLCITAGVLAIQHALLFCSIICGLLLVGICYHLYRIQMRQTETMGRLVECMKQNDLGQRICAPFADPQMQKLADDLSLALKNLRTRIVDEEVKHQYYEMLLNKVDTAVLVADRDNRIEWMNKAARELWGHCALLPEEVSTAIQENRQVAHLQKGNATFDLSLSVTHIQLQGRTCRLISLKNIHGALEYKEMEAWQKLIRVLTHEIMNSITPIISLADTLNERSQEHPDDARTRTYVQQGLQVIYRRGKGLLEFVENYRKLTRISAPVKVEIPLEQFFTDLQRLYPEPEFHFEYPSSPLKWLADRTQMEQVFINLLKNAREACAHRTHPDIRVRVEAHEQELVFEIRDNGEGMLPEVTERIFVPFFTTKSNGSGIGLTLCKQIVSLHGGQISVQSTAGKGSCFRLSFPAI</sequence>
<dbReference type="InterPro" id="IPR004358">
    <property type="entry name" value="Sig_transdc_His_kin-like_C"/>
</dbReference>
<evidence type="ECO:0000256" key="7">
    <source>
        <dbReference type="ARBA" id="ARBA00023012"/>
    </source>
</evidence>
<dbReference type="PROSITE" id="PS50109">
    <property type="entry name" value="HIS_KIN"/>
    <property type="match status" value="1"/>
</dbReference>
<dbReference type="InterPro" id="IPR000014">
    <property type="entry name" value="PAS"/>
</dbReference>
<keyword evidence="4" id="KW-0547">Nucleotide-binding</keyword>
<feature type="transmembrane region" description="Helical" evidence="8">
    <location>
        <begin position="29"/>
        <end position="49"/>
    </location>
</feature>
<evidence type="ECO:0000313" key="11">
    <source>
        <dbReference type="Proteomes" id="UP000703295"/>
    </source>
</evidence>
<dbReference type="SUPFAM" id="SSF55874">
    <property type="entry name" value="ATPase domain of HSP90 chaperone/DNA topoisomerase II/histidine kinase"/>
    <property type="match status" value="1"/>
</dbReference>
<keyword evidence="8" id="KW-0812">Transmembrane</keyword>
<dbReference type="Proteomes" id="UP000703295">
    <property type="component" value="Unassembled WGS sequence"/>
</dbReference>
<gene>
    <name evidence="10" type="ORF">H6A31_05560</name>
</gene>
<dbReference type="InterPro" id="IPR036890">
    <property type="entry name" value="HATPase_C_sf"/>
</dbReference>
<dbReference type="PANTHER" id="PTHR43065">
    <property type="entry name" value="SENSOR HISTIDINE KINASE"/>
    <property type="match status" value="1"/>
</dbReference>
<keyword evidence="5 10" id="KW-0418">Kinase</keyword>
<evidence type="ECO:0000256" key="8">
    <source>
        <dbReference type="SAM" id="Phobius"/>
    </source>
</evidence>
<feature type="domain" description="Histidine kinase" evidence="9">
    <location>
        <begin position="215"/>
        <end position="424"/>
    </location>
</feature>
<evidence type="ECO:0000256" key="5">
    <source>
        <dbReference type="ARBA" id="ARBA00022777"/>
    </source>
</evidence>
<organism evidence="10 11">
    <name type="scientific">Bacteroides mediterraneensis</name>
    <dbReference type="NCBI Taxonomy" id="1841856"/>
    <lineage>
        <taxon>Bacteria</taxon>
        <taxon>Pseudomonadati</taxon>
        <taxon>Bacteroidota</taxon>
        <taxon>Bacteroidia</taxon>
        <taxon>Bacteroidales</taxon>
        <taxon>Bacteroidaceae</taxon>
        <taxon>Bacteroides</taxon>
    </lineage>
</organism>
<dbReference type="RefSeq" id="WP_204475381.1">
    <property type="nucleotide sequence ID" value="NZ_JACJJW010000010.1"/>
</dbReference>
<proteinExistence type="predicted"/>
<evidence type="ECO:0000256" key="4">
    <source>
        <dbReference type="ARBA" id="ARBA00022741"/>
    </source>
</evidence>
<comment type="caution">
    <text evidence="10">The sequence shown here is derived from an EMBL/GenBank/DDBJ whole genome shotgun (WGS) entry which is preliminary data.</text>
</comment>
<dbReference type="SMART" id="SM00387">
    <property type="entry name" value="HATPase_c"/>
    <property type="match status" value="1"/>
</dbReference>
<dbReference type="Pfam" id="PF13188">
    <property type="entry name" value="PAS_8"/>
    <property type="match status" value="1"/>
</dbReference>
<accession>A0ABS2ETZ3</accession>
<dbReference type="PRINTS" id="PR00344">
    <property type="entry name" value="BCTRLSENSOR"/>
</dbReference>
<dbReference type="InterPro" id="IPR035965">
    <property type="entry name" value="PAS-like_dom_sf"/>
</dbReference>
<keyword evidence="8" id="KW-1133">Transmembrane helix</keyword>
<dbReference type="Pfam" id="PF02518">
    <property type="entry name" value="HATPase_c"/>
    <property type="match status" value="1"/>
</dbReference>